<protein>
    <submittedName>
        <fullName evidence="2">Uncharacterized protein</fullName>
    </submittedName>
</protein>
<evidence type="ECO:0000313" key="3">
    <source>
        <dbReference type="Proteomes" id="UP001249851"/>
    </source>
</evidence>
<dbReference type="Proteomes" id="UP001249851">
    <property type="component" value="Unassembled WGS sequence"/>
</dbReference>
<evidence type="ECO:0000313" key="2">
    <source>
        <dbReference type="EMBL" id="KAK2550654.1"/>
    </source>
</evidence>
<reference evidence="2" key="1">
    <citation type="journal article" date="2023" name="G3 (Bethesda)">
        <title>Whole genome assembly and annotation of the endangered Caribbean coral Acropora cervicornis.</title>
        <authorList>
            <person name="Selwyn J.D."/>
            <person name="Vollmer S.V."/>
        </authorList>
    </citation>
    <scope>NUCLEOTIDE SEQUENCE</scope>
    <source>
        <strain evidence="2">K2</strain>
    </source>
</reference>
<sequence length="187" mass="20913">MTFSEDSDSSARSRNASEAMDSDNEDFGTVGGQVEPYRFEPEASEDYQKPDEEDDRDGLTPAILEARSENQICGQVNLVSSGLKLHPFFALLMVYVIYQYQTTVTCLHSYKFRCKCGYCNTEKLSHALEFRCCNEVTAAIGKVTFKGIEGNNHTDFDALTNASVLEKVCPLMKDRKGRSYKSPSAKN</sequence>
<keyword evidence="3" id="KW-1185">Reference proteome</keyword>
<organism evidence="2 3">
    <name type="scientific">Acropora cervicornis</name>
    <name type="common">Staghorn coral</name>
    <dbReference type="NCBI Taxonomy" id="6130"/>
    <lineage>
        <taxon>Eukaryota</taxon>
        <taxon>Metazoa</taxon>
        <taxon>Cnidaria</taxon>
        <taxon>Anthozoa</taxon>
        <taxon>Hexacorallia</taxon>
        <taxon>Scleractinia</taxon>
        <taxon>Astrocoeniina</taxon>
        <taxon>Acroporidae</taxon>
        <taxon>Acropora</taxon>
    </lineage>
</organism>
<feature type="region of interest" description="Disordered" evidence="1">
    <location>
        <begin position="1"/>
        <end position="57"/>
    </location>
</feature>
<dbReference type="EMBL" id="JARQWQ010000107">
    <property type="protein sequence ID" value="KAK2550654.1"/>
    <property type="molecule type" value="Genomic_DNA"/>
</dbReference>
<gene>
    <name evidence="2" type="ORF">P5673_028514</name>
</gene>
<comment type="caution">
    <text evidence="2">The sequence shown here is derived from an EMBL/GenBank/DDBJ whole genome shotgun (WGS) entry which is preliminary data.</text>
</comment>
<feature type="non-terminal residue" evidence="2">
    <location>
        <position position="1"/>
    </location>
</feature>
<name>A0AAD9UUP7_ACRCE</name>
<proteinExistence type="predicted"/>
<dbReference type="AlphaFoldDB" id="A0AAD9UUP7"/>
<reference evidence="2" key="2">
    <citation type="journal article" date="2023" name="Science">
        <title>Genomic signatures of disease resistance in endangered staghorn corals.</title>
        <authorList>
            <person name="Vollmer S.V."/>
            <person name="Selwyn J.D."/>
            <person name="Despard B.A."/>
            <person name="Roesel C.L."/>
        </authorList>
    </citation>
    <scope>NUCLEOTIDE SEQUENCE</scope>
    <source>
        <strain evidence="2">K2</strain>
    </source>
</reference>
<evidence type="ECO:0000256" key="1">
    <source>
        <dbReference type="SAM" id="MobiDB-lite"/>
    </source>
</evidence>
<feature type="compositionally biased region" description="Basic and acidic residues" evidence="1">
    <location>
        <begin position="37"/>
        <end position="50"/>
    </location>
</feature>
<accession>A0AAD9UUP7</accession>